<dbReference type="GO" id="GO:0005829">
    <property type="term" value="C:cytosol"/>
    <property type="evidence" value="ECO:0007669"/>
    <property type="project" value="TreeGrafter"/>
</dbReference>
<dbReference type="GO" id="GO:0019901">
    <property type="term" value="F:protein kinase binding"/>
    <property type="evidence" value="ECO:0007669"/>
    <property type="project" value="TreeGrafter"/>
</dbReference>
<dbReference type="GO" id="GO:0016020">
    <property type="term" value="C:membrane"/>
    <property type="evidence" value="ECO:0007669"/>
    <property type="project" value="TreeGrafter"/>
</dbReference>
<feature type="non-terminal residue" evidence="2">
    <location>
        <position position="114"/>
    </location>
</feature>
<evidence type="ECO:0000259" key="1">
    <source>
        <dbReference type="PROSITE" id="PS51783"/>
    </source>
</evidence>
<dbReference type="InterPro" id="IPR011993">
    <property type="entry name" value="PH-like_dom_sf"/>
</dbReference>
<dbReference type="PANTHER" id="PTHR13743">
    <property type="entry name" value="BEIGE/BEACH-RELATED"/>
    <property type="match status" value="1"/>
</dbReference>
<organism evidence="2">
    <name type="scientific">Arion vulgaris</name>
    <dbReference type="NCBI Taxonomy" id="1028688"/>
    <lineage>
        <taxon>Eukaryota</taxon>
        <taxon>Metazoa</taxon>
        <taxon>Spiralia</taxon>
        <taxon>Lophotrochozoa</taxon>
        <taxon>Mollusca</taxon>
        <taxon>Gastropoda</taxon>
        <taxon>Heterobranchia</taxon>
        <taxon>Euthyneura</taxon>
        <taxon>Panpulmonata</taxon>
        <taxon>Eupulmonata</taxon>
        <taxon>Stylommatophora</taxon>
        <taxon>Helicina</taxon>
        <taxon>Arionoidea</taxon>
        <taxon>Arionidae</taxon>
        <taxon>Arion</taxon>
    </lineage>
</organism>
<dbReference type="EMBL" id="HACG01020065">
    <property type="protein sequence ID" value="CEK66930.1"/>
    <property type="molecule type" value="Transcribed_RNA"/>
</dbReference>
<feature type="domain" description="BEACH-type PH" evidence="1">
    <location>
        <begin position="35"/>
        <end position="114"/>
    </location>
</feature>
<dbReference type="PANTHER" id="PTHR13743:SF112">
    <property type="entry name" value="BEACH DOMAIN-CONTAINING PROTEIN"/>
    <property type="match status" value="1"/>
</dbReference>
<accession>A0A0B6ZGV6</accession>
<dbReference type="Pfam" id="PF14844">
    <property type="entry name" value="PH_BEACH"/>
    <property type="match status" value="1"/>
</dbReference>
<reference evidence="2" key="1">
    <citation type="submission" date="2014-12" db="EMBL/GenBank/DDBJ databases">
        <title>Insight into the proteome of Arion vulgaris.</title>
        <authorList>
            <person name="Aradska J."/>
            <person name="Bulat T."/>
            <person name="Smidak R."/>
            <person name="Sarate P."/>
            <person name="Gangsoo J."/>
            <person name="Sialana F."/>
            <person name="Bilban M."/>
            <person name="Lubec G."/>
        </authorList>
    </citation>
    <scope>NUCLEOTIDE SEQUENCE</scope>
    <source>
        <tissue evidence="2">Skin</tissue>
    </source>
</reference>
<dbReference type="InterPro" id="IPR050865">
    <property type="entry name" value="BEACH_Domain"/>
</dbReference>
<dbReference type="CDD" id="cd01201">
    <property type="entry name" value="PH_BEACH"/>
    <property type="match status" value="1"/>
</dbReference>
<dbReference type="Gene3D" id="2.30.29.30">
    <property type="entry name" value="Pleckstrin-homology domain (PH domain)/Phosphotyrosine-binding domain (PTB)"/>
    <property type="match status" value="1"/>
</dbReference>
<dbReference type="SUPFAM" id="SSF50729">
    <property type="entry name" value="PH domain-like"/>
    <property type="match status" value="1"/>
</dbReference>
<dbReference type="AlphaFoldDB" id="A0A0B6ZGV6"/>
<gene>
    <name evidence="2" type="primary">ORF60695</name>
</gene>
<name>A0A0B6ZGV6_9EUPU</name>
<sequence length="114" mass="13071">VKEALISQENIADDTLGDEEWSAISASNANVEEYSGKEKLVTSADCDLITAMTEIKGRLELTTTHVYFFDCSTHKDEAGEDFKWALSRLREIHFRRHNLRRSALEVFLIDQTNY</sequence>
<dbReference type="GO" id="GO:0008104">
    <property type="term" value="P:intracellular protein localization"/>
    <property type="evidence" value="ECO:0007669"/>
    <property type="project" value="TreeGrafter"/>
</dbReference>
<dbReference type="InterPro" id="IPR023362">
    <property type="entry name" value="PH-BEACH_dom"/>
</dbReference>
<protein>
    <recommendedName>
        <fullName evidence="1">BEACH-type PH domain-containing protein</fullName>
    </recommendedName>
</protein>
<proteinExistence type="predicted"/>
<evidence type="ECO:0000313" key="2">
    <source>
        <dbReference type="EMBL" id="CEK66930.1"/>
    </source>
</evidence>
<feature type="non-terminal residue" evidence="2">
    <location>
        <position position="1"/>
    </location>
</feature>
<dbReference type="PROSITE" id="PS51783">
    <property type="entry name" value="PH_BEACH"/>
    <property type="match status" value="1"/>
</dbReference>